<evidence type="ECO:0000313" key="2">
    <source>
        <dbReference type="EMBL" id="MFC5652841.1"/>
    </source>
</evidence>
<protein>
    <submittedName>
        <fullName evidence="2">General stress protein</fullName>
    </submittedName>
</protein>
<dbReference type="Proteomes" id="UP001596047">
    <property type="component" value="Unassembled WGS sequence"/>
</dbReference>
<dbReference type="EMBL" id="JBHSOW010000106">
    <property type="protein sequence ID" value="MFC5652841.1"/>
    <property type="molecule type" value="Genomic_DNA"/>
</dbReference>
<evidence type="ECO:0000259" key="1">
    <source>
        <dbReference type="Pfam" id="PF11181"/>
    </source>
</evidence>
<dbReference type="InterPro" id="IPR025889">
    <property type="entry name" value="GSP17M-like_dom"/>
</dbReference>
<feature type="domain" description="General stress protein 17M-like" evidence="1">
    <location>
        <begin position="7"/>
        <end position="101"/>
    </location>
</feature>
<proteinExistence type="predicted"/>
<gene>
    <name evidence="2" type="ORF">ACFPYJ_27810</name>
</gene>
<comment type="caution">
    <text evidence="2">The sequence shown here is derived from an EMBL/GenBank/DDBJ whole genome shotgun (WGS) entry which is preliminary data.</text>
</comment>
<reference evidence="3" key="1">
    <citation type="journal article" date="2019" name="Int. J. Syst. Evol. Microbiol.">
        <title>The Global Catalogue of Microorganisms (GCM) 10K type strain sequencing project: providing services to taxonomists for standard genome sequencing and annotation.</title>
        <authorList>
            <consortium name="The Broad Institute Genomics Platform"/>
            <consortium name="The Broad Institute Genome Sequencing Center for Infectious Disease"/>
            <person name="Wu L."/>
            <person name="Ma J."/>
        </authorList>
    </citation>
    <scope>NUCLEOTIDE SEQUENCE [LARGE SCALE GENOMIC DNA]</scope>
    <source>
        <strain evidence="3">CGMCC 1.3240</strain>
    </source>
</reference>
<keyword evidence="3" id="KW-1185">Reference proteome</keyword>
<evidence type="ECO:0000313" key="3">
    <source>
        <dbReference type="Proteomes" id="UP001596047"/>
    </source>
</evidence>
<name>A0ABW0W817_9BACL</name>
<organism evidence="2 3">
    <name type="scientific">Paenibacillus solisilvae</name>
    <dbReference type="NCBI Taxonomy" id="2486751"/>
    <lineage>
        <taxon>Bacteria</taxon>
        <taxon>Bacillati</taxon>
        <taxon>Bacillota</taxon>
        <taxon>Bacilli</taxon>
        <taxon>Bacillales</taxon>
        <taxon>Paenibacillaceae</taxon>
        <taxon>Paenibacillus</taxon>
    </lineage>
</organism>
<dbReference type="RefSeq" id="WP_379191494.1">
    <property type="nucleotide sequence ID" value="NZ_JBHSOW010000106.1"/>
</dbReference>
<dbReference type="Pfam" id="PF11181">
    <property type="entry name" value="YflT"/>
    <property type="match status" value="1"/>
</dbReference>
<accession>A0ABW0W817</accession>
<sequence length="131" mass="15022">MEIQVTNVHTVNNIAEARKQIEKYKSKGYDREHLYVLAHDKERTKRIAEETNVEQIGVAEEGIDTAIANIFRSRGSELRAKLKSMGVSPEEAERLEREMDQDKIVVIAWGGVQFNDEDYDPAVVYYPLILV</sequence>